<evidence type="ECO:0000256" key="7">
    <source>
        <dbReference type="SAM" id="SignalP"/>
    </source>
</evidence>
<evidence type="ECO:0000256" key="3">
    <source>
        <dbReference type="ARBA" id="ARBA00022801"/>
    </source>
</evidence>
<dbReference type="Proteomes" id="UP001165498">
    <property type="component" value="Unassembled WGS sequence"/>
</dbReference>
<organism evidence="10 11">
    <name type="scientific">Tahibacter harae</name>
    <dbReference type="NCBI Taxonomy" id="2963937"/>
    <lineage>
        <taxon>Bacteria</taxon>
        <taxon>Pseudomonadati</taxon>
        <taxon>Pseudomonadota</taxon>
        <taxon>Gammaproteobacteria</taxon>
        <taxon>Lysobacterales</taxon>
        <taxon>Rhodanobacteraceae</taxon>
        <taxon>Tahibacter</taxon>
    </lineage>
</organism>
<keyword evidence="11" id="KW-1185">Reference proteome</keyword>
<sequence length="1101" mass="112449">MRTSLFIGIGIALSFSAHAADESCLVSFSSAQHDVCSGKVSLVNPDLEALAKPESFKDSTLRLIKFDGPIDAARRAAVEAIGAEIVGYAPHYAYIVRMAPGQDAAARAISGVRWSGPFLPAFKVDANVANEIKHGNIAARAGVQELSISLHNSADRNAVQNALSNVPGLTFSQVVTAGEDTRLLARFDRAQLRSSVEALAANPSVSAIGFQWPMHLMNSQADWLHQSNVNTPTPLRPVFDKGLYGCGQIIGALDSGLYIGNCAFNDANQTPPMSACTTGASCPTIPTPNMNHRKVISYYKWSGLSGSGPEDNHGHGTHVAGSILGQNPATPVDCANFTTPGGNTDLDGTAPGAKLVMQESGANLAYLNTAGGNPYHAASTAYANGARLHSNSWGGGCTDQFGACISGCTVTYDAQARDADNVTRDNQDLVVLFAAGNDATACPAGNNVGSPGNAKNVITVGATLRGTSANGMASFSSRGPTDDARTKPDITAQGNSIVSAGRNACGTATMSGTSMATPTAAGLAALVREYLQRGFYPTGQKVQANEIPNPSGALIKAIMIAGAATMTGTGAGSLPGQSQGWGRVLLDNSLFFNGDTSRLYIHDAPTGLQTGGQDIHTLTVAAGTPLSIALTWTDVAAAVNANPALVNSLRLEVLAPDGQVYTQKLPAGVSVTNPNPTQDSTTSNYDNRNNVHRIQFAAPTAGAYQVRVRGINVPSGPQKYALAATGNLTVNTGPDFALLATPSTANICAGSPAAFSTGVLSLSGFTAPVALSVTGVPAGANGAFTVTPVTPADPAATSTLNVTNTSGVPSGSYNLVIAGQSTSPAVNHTASVALNVTAAAPVAGSLTAPANAATNVTTTPAFSWNAIAEAASYRVQVATDAGFSNLVINEVVTATNYTPTTALNPNTVYHWRVIGINACGPGTASASNSFTTANEICRNPAVAIPDNNTTGVTDSVTVASTGALTGLRLAVDITHTYVGDLSLTLTKGATSVVLVQRPGNAANTGVTGCSGHDMDIILDDAAVPTVETNCLASPNVAYTVGGSYKPNNPLAGFAGQELSGQWSLKATDAAGQDTGVLNSWCLLPAVDAGPVDEIFVDGFEQ</sequence>
<dbReference type="PROSITE" id="PS50853">
    <property type="entry name" value="FN3"/>
    <property type="match status" value="1"/>
</dbReference>
<dbReference type="InterPro" id="IPR036852">
    <property type="entry name" value="Peptidase_S8/S53_dom_sf"/>
</dbReference>
<evidence type="ECO:0000256" key="2">
    <source>
        <dbReference type="ARBA" id="ARBA00022670"/>
    </source>
</evidence>
<feature type="signal peptide" evidence="7">
    <location>
        <begin position="1"/>
        <end position="19"/>
    </location>
</feature>
<feature type="active site" description="Charge relay system" evidence="5">
    <location>
        <position position="254"/>
    </location>
</feature>
<dbReference type="InterPro" id="IPR036116">
    <property type="entry name" value="FN3_sf"/>
</dbReference>
<dbReference type="InterPro" id="IPR022398">
    <property type="entry name" value="Peptidase_S8_His-AS"/>
</dbReference>
<dbReference type="InterPro" id="IPR023828">
    <property type="entry name" value="Peptidase_S8_Ser-AS"/>
</dbReference>
<dbReference type="PROSITE" id="PS00138">
    <property type="entry name" value="SUBTILASE_SER"/>
    <property type="match status" value="1"/>
</dbReference>
<dbReference type="InterPro" id="IPR051048">
    <property type="entry name" value="Peptidase_S8/S53_subtilisin"/>
</dbReference>
<dbReference type="PROSITE" id="PS00137">
    <property type="entry name" value="SUBTILASE_HIS"/>
    <property type="match status" value="1"/>
</dbReference>
<evidence type="ECO:0000256" key="1">
    <source>
        <dbReference type="ARBA" id="ARBA00011073"/>
    </source>
</evidence>
<dbReference type="InterPro" id="IPR015500">
    <property type="entry name" value="Peptidase_S8_subtilisin-rel"/>
</dbReference>
<dbReference type="Gene3D" id="2.60.120.380">
    <property type="match status" value="1"/>
</dbReference>
<dbReference type="Pfam" id="PF00082">
    <property type="entry name" value="Peptidase_S8"/>
    <property type="match status" value="1"/>
</dbReference>
<protein>
    <submittedName>
        <fullName evidence="10">S8 family serine peptidase</fullName>
    </submittedName>
</protein>
<dbReference type="InterPro" id="IPR003961">
    <property type="entry name" value="FN3_dom"/>
</dbReference>
<dbReference type="Gene3D" id="2.60.120.260">
    <property type="entry name" value="Galactose-binding domain-like"/>
    <property type="match status" value="1"/>
</dbReference>
<name>A0ABT1QP76_9GAMM</name>
<proteinExistence type="inferred from homology"/>
<dbReference type="InterPro" id="IPR034058">
    <property type="entry name" value="TagA/B/C/D_pept_dom"/>
</dbReference>
<dbReference type="SUPFAM" id="SSF49265">
    <property type="entry name" value="Fibronectin type III"/>
    <property type="match status" value="1"/>
</dbReference>
<dbReference type="PROSITE" id="PS51892">
    <property type="entry name" value="SUBTILASE"/>
    <property type="match status" value="1"/>
</dbReference>
<comment type="similarity">
    <text evidence="1 5">Belongs to the peptidase S8 family.</text>
</comment>
<dbReference type="InterPro" id="IPR008979">
    <property type="entry name" value="Galactose-bd-like_sf"/>
</dbReference>
<keyword evidence="4 5" id="KW-0720">Serine protease</keyword>
<evidence type="ECO:0000313" key="11">
    <source>
        <dbReference type="Proteomes" id="UP001165498"/>
    </source>
</evidence>
<evidence type="ECO:0000256" key="5">
    <source>
        <dbReference type="PROSITE-ProRule" id="PRU01240"/>
    </source>
</evidence>
<evidence type="ECO:0000313" key="10">
    <source>
        <dbReference type="EMBL" id="MCQ4164092.1"/>
    </source>
</evidence>
<accession>A0ABT1QP76</accession>
<feature type="compositionally biased region" description="Polar residues" evidence="6">
    <location>
        <begin position="670"/>
        <end position="687"/>
    </location>
</feature>
<feature type="active site" description="Charge relay system" evidence="5">
    <location>
        <position position="514"/>
    </location>
</feature>
<dbReference type="EMBL" id="JANFQO010000004">
    <property type="protein sequence ID" value="MCQ4164092.1"/>
    <property type="molecule type" value="Genomic_DNA"/>
</dbReference>
<keyword evidence="7" id="KW-0732">Signal</keyword>
<dbReference type="CDD" id="cd00063">
    <property type="entry name" value="FN3"/>
    <property type="match status" value="1"/>
</dbReference>
<dbReference type="Gene3D" id="2.60.40.10">
    <property type="entry name" value="Immunoglobulins"/>
    <property type="match status" value="1"/>
</dbReference>
<evidence type="ECO:0000259" key="8">
    <source>
        <dbReference type="PROSITE" id="PS50853"/>
    </source>
</evidence>
<dbReference type="InterPro" id="IPR013783">
    <property type="entry name" value="Ig-like_fold"/>
</dbReference>
<evidence type="ECO:0000256" key="6">
    <source>
        <dbReference type="SAM" id="MobiDB-lite"/>
    </source>
</evidence>
<feature type="active site" description="Charge relay system" evidence="5">
    <location>
        <position position="315"/>
    </location>
</feature>
<dbReference type="PROSITE" id="PS51829">
    <property type="entry name" value="P_HOMO_B"/>
    <property type="match status" value="1"/>
</dbReference>
<dbReference type="InterPro" id="IPR000209">
    <property type="entry name" value="Peptidase_S8/S53_dom"/>
</dbReference>
<dbReference type="Gene3D" id="3.40.50.200">
    <property type="entry name" value="Peptidase S8/S53 domain"/>
    <property type="match status" value="1"/>
</dbReference>
<dbReference type="PANTHER" id="PTHR43399">
    <property type="entry name" value="SUBTILISIN-RELATED"/>
    <property type="match status" value="1"/>
</dbReference>
<feature type="domain" description="P/Homo B" evidence="9">
    <location>
        <begin position="924"/>
        <end position="1090"/>
    </location>
</feature>
<keyword evidence="3 5" id="KW-0378">Hydrolase</keyword>
<dbReference type="SUPFAM" id="SSF49785">
    <property type="entry name" value="Galactose-binding domain-like"/>
    <property type="match status" value="1"/>
</dbReference>
<reference evidence="10" key="1">
    <citation type="submission" date="2022-07" db="EMBL/GenBank/DDBJ databases">
        <title>Tahibacter sp., a new gammaproteobacterium isolated from the silt sample collected at pig farm.</title>
        <authorList>
            <person name="Chen H."/>
        </authorList>
    </citation>
    <scope>NUCLEOTIDE SEQUENCE</scope>
    <source>
        <strain evidence="10">P2K</strain>
    </source>
</reference>
<gene>
    <name evidence="10" type="ORF">NM961_05145</name>
</gene>
<feature type="region of interest" description="Disordered" evidence="6">
    <location>
        <begin position="667"/>
        <end position="687"/>
    </location>
</feature>
<keyword evidence="2 5" id="KW-0645">Protease</keyword>
<evidence type="ECO:0000256" key="4">
    <source>
        <dbReference type="ARBA" id="ARBA00022825"/>
    </source>
</evidence>
<evidence type="ECO:0000259" key="9">
    <source>
        <dbReference type="PROSITE" id="PS51829"/>
    </source>
</evidence>
<dbReference type="PANTHER" id="PTHR43399:SF4">
    <property type="entry name" value="CELL WALL-ASSOCIATED PROTEASE"/>
    <property type="match status" value="1"/>
</dbReference>
<dbReference type="SUPFAM" id="SSF52743">
    <property type="entry name" value="Subtilisin-like"/>
    <property type="match status" value="1"/>
</dbReference>
<feature type="domain" description="Fibronectin type-III" evidence="8">
    <location>
        <begin position="840"/>
        <end position="935"/>
    </location>
</feature>
<dbReference type="RefSeq" id="WP_255912258.1">
    <property type="nucleotide sequence ID" value="NZ_JANFQO010000004.1"/>
</dbReference>
<feature type="chain" id="PRO_5045956455" evidence="7">
    <location>
        <begin position="20"/>
        <end position="1101"/>
    </location>
</feature>
<dbReference type="PRINTS" id="PR00723">
    <property type="entry name" value="SUBTILISIN"/>
</dbReference>
<comment type="caution">
    <text evidence="10">The sequence shown here is derived from an EMBL/GenBank/DDBJ whole genome shotgun (WGS) entry which is preliminary data.</text>
</comment>
<dbReference type="InterPro" id="IPR002884">
    <property type="entry name" value="P_dom"/>
</dbReference>
<dbReference type="CDD" id="cd04842">
    <property type="entry name" value="Peptidases_S8_Kp43_protease"/>
    <property type="match status" value="1"/>
</dbReference>